<protein>
    <submittedName>
        <fullName evidence="7">Dihydroxyacetone kinase subunit DhaK</fullName>
        <ecNumber evidence="7">2.7.1.121</ecNumber>
    </submittedName>
</protein>
<dbReference type="PROSITE" id="PS51481">
    <property type="entry name" value="DHAK"/>
    <property type="match status" value="1"/>
</dbReference>
<dbReference type="Pfam" id="PF02733">
    <property type="entry name" value="Dak1"/>
    <property type="match status" value="1"/>
</dbReference>
<keyword evidence="1 7" id="KW-0808">Transferase</keyword>
<comment type="caution">
    <text evidence="7">The sequence shown here is derived from an EMBL/GenBank/DDBJ whole genome shotgun (WGS) entry which is preliminary data.</text>
</comment>
<keyword evidence="4" id="KW-0067">ATP-binding</keyword>
<dbReference type="PANTHER" id="PTHR28629:SF4">
    <property type="entry name" value="TRIOKINASE_FMN CYCLASE"/>
    <property type="match status" value="1"/>
</dbReference>
<name>A0ABS1U4X0_9PROT</name>
<evidence type="ECO:0000313" key="8">
    <source>
        <dbReference type="Proteomes" id="UP000660885"/>
    </source>
</evidence>
<dbReference type="SUPFAM" id="SSF101473">
    <property type="entry name" value="DhaL-like"/>
    <property type="match status" value="1"/>
</dbReference>
<dbReference type="SMART" id="SM01120">
    <property type="entry name" value="Dak2"/>
    <property type="match status" value="1"/>
</dbReference>
<dbReference type="InterPro" id="IPR004007">
    <property type="entry name" value="DhaL_dom"/>
</dbReference>
<evidence type="ECO:0000259" key="6">
    <source>
        <dbReference type="PROSITE" id="PS51481"/>
    </source>
</evidence>
<organism evidence="7 8">
    <name type="scientific">Belnapia arida</name>
    <dbReference type="NCBI Taxonomy" id="2804533"/>
    <lineage>
        <taxon>Bacteria</taxon>
        <taxon>Pseudomonadati</taxon>
        <taxon>Pseudomonadota</taxon>
        <taxon>Alphaproteobacteria</taxon>
        <taxon>Acetobacterales</taxon>
        <taxon>Roseomonadaceae</taxon>
        <taxon>Belnapia</taxon>
    </lineage>
</organism>
<dbReference type="SUPFAM" id="SSF82549">
    <property type="entry name" value="DAK1/DegV-like"/>
    <property type="match status" value="1"/>
</dbReference>
<keyword evidence="3 7" id="KW-0418">Kinase</keyword>
<dbReference type="InterPro" id="IPR050861">
    <property type="entry name" value="Dihydroxyacetone_Kinase"/>
</dbReference>
<gene>
    <name evidence="7" type="primary">dhaK</name>
    <name evidence="7" type="ORF">JMJ56_16350</name>
</gene>
<dbReference type="GO" id="GO:0047324">
    <property type="term" value="F:phosphoenolpyruvate-glycerone phosphotransferase activity"/>
    <property type="evidence" value="ECO:0007669"/>
    <property type="project" value="UniProtKB-EC"/>
</dbReference>
<dbReference type="Proteomes" id="UP000660885">
    <property type="component" value="Unassembled WGS sequence"/>
</dbReference>
<dbReference type="InterPro" id="IPR004006">
    <property type="entry name" value="DhaK_dom"/>
</dbReference>
<reference evidence="7 8" key="1">
    <citation type="submission" date="2021-01" db="EMBL/GenBank/DDBJ databases">
        <title>Belnapia mucosa sp. nov. and Belnapia arida sp. nov., isolated from the Tabernas Desert (Almeria, Spain).</title>
        <authorList>
            <person name="Molina-Menor E."/>
            <person name="Vidal-Verdu A."/>
            <person name="Calonge A."/>
            <person name="Satari L."/>
            <person name="Pereto J."/>
            <person name="Porcar M."/>
        </authorList>
    </citation>
    <scope>NUCLEOTIDE SEQUENCE [LARGE SCALE GENOMIC DNA]</scope>
    <source>
        <strain evidence="7 8">T18</strain>
    </source>
</reference>
<dbReference type="NCBIfam" id="NF011049">
    <property type="entry name" value="PRK14479.1"/>
    <property type="match status" value="1"/>
</dbReference>
<dbReference type="Gene3D" id="1.25.40.340">
    <property type="match status" value="1"/>
</dbReference>
<evidence type="ECO:0000256" key="3">
    <source>
        <dbReference type="ARBA" id="ARBA00022777"/>
    </source>
</evidence>
<dbReference type="InterPro" id="IPR036117">
    <property type="entry name" value="DhaL_dom_sf"/>
</dbReference>
<feature type="domain" description="DhaK" evidence="6">
    <location>
        <begin position="7"/>
        <end position="330"/>
    </location>
</feature>
<evidence type="ECO:0000313" key="7">
    <source>
        <dbReference type="EMBL" id="MBL6079590.1"/>
    </source>
</evidence>
<evidence type="ECO:0000256" key="4">
    <source>
        <dbReference type="ARBA" id="ARBA00022840"/>
    </source>
</evidence>
<evidence type="ECO:0000256" key="2">
    <source>
        <dbReference type="ARBA" id="ARBA00022741"/>
    </source>
</evidence>
<proteinExistence type="predicted"/>
<dbReference type="EC" id="2.7.1.121" evidence="7"/>
<dbReference type="RefSeq" id="WP_202832833.1">
    <property type="nucleotide sequence ID" value="NZ_JAETWB010000007.1"/>
</dbReference>
<dbReference type="EMBL" id="JAETWB010000007">
    <property type="protein sequence ID" value="MBL6079590.1"/>
    <property type="molecule type" value="Genomic_DNA"/>
</dbReference>
<dbReference type="Gene3D" id="3.30.1180.20">
    <property type="entry name" value="Dihydroxyacetone kinase, domain 2"/>
    <property type="match status" value="1"/>
</dbReference>
<feature type="domain" description="DhaL" evidence="5">
    <location>
        <begin position="362"/>
        <end position="559"/>
    </location>
</feature>
<dbReference type="PANTHER" id="PTHR28629">
    <property type="entry name" value="TRIOKINASE/FMN CYCLASE"/>
    <property type="match status" value="1"/>
</dbReference>
<dbReference type="Gene3D" id="3.40.50.10440">
    <property type="entry name" value="Dihydroxyacetone kinase, domain 1"/>
    <property type="match status" value="1"/>
</dbReference>
<keyword evidence="8" id="KW-1185">Reference proteome</keyword>
<evidence type="ECO:0000259" key="5">
    <source>
        <dbReference type="PROSITE" id="PS51480"/>
    </source>
</evidence>
<dbReference type="Pfam" id="PF02734">
    <property type="entry name" value="Dak2"/>
    <property type="match status" value="1"/>
</dbReference>
<accession>A0ABS1U4X0</accession>
<dbReference type="PROSITE" id="PS51480">
    <property type="entry name" value="DHAL"/>
    <property type="match status" value="1"/>
</dbReference>
<sequence length="563" mass="56264">MKKLLNDPRRVVREMLEGEVDLNPGQALLRDEDVVVRSGLPEPAARGVAVLSGGGSGHEPAHAGYVGAGMLHAAVAGDVFTSPGVDAVLAAIRAAAGPAGAVLVVKNYTGDRLNFGLAAELARAQGIPAEVVVVADDVALSDTVEPARRRGIAGTVLVHKVAGAAAAAGLPLEAVAAEARAAAAATGSMGVALGACTVPAAGRPGFSLGEEEVELGLGIHGEQGVRRVPLRPADALVQEMLDTILADAALRGGERVALLVNGLGGTPPMELAVVARSALALLRARGLAVERAWCGNLLTALEMPGASLTVMRVDDGMLARLDAPTEAPAWPGSGRIAPARQLVGTTAAPVAEAARPATPAGETVRRAALAAAAALEGAEARLTALDSAAGDGDLGISMSRGAAALRALPDAAWAEAPAALVRMGEAVRRAIAGSSGPFYATALLRAARALPAAPSPADWSAALAAGVDAIADLGGAKPGDRTMLDALHPAAEAFARALAAGQPPASAWEEAVQTARAGAEATASMRPRLGRASYLGDRALGTPDAGAAAAVVWLEVLAPHRAR</sequence>
<keyword evidence="2" id="KW-0547">Nucleotide-binding</keyword>
<evidence type="ECO:0000256" key="1">
    <source>
        <dbReference type="ARBA" id="ARBA00022679"/>
    </source>
</evidence>